<proteinExistence type="predicted"/>
<evidence type="ECO:0000313" key="2">
    <source>
        <dbReference type="Proteomes" id="UP000465112"/>
    </source>
</evidence>
<dbReference type="AlphaFoldDB" id="A0A6A5EJX5"/>
<reference evidence="1 2" key="1">
    <citation type="submission" date="2019-06" db="EMBL/GenBank/DDBJ databases">
        <title>A chromosome-scale genome assembly of the European perch, Perca fluviatilis.</title>
        <authorList>
            <person name="Roques C."/>
            <person name="Zahm M."/>
            <person name="Cabau C."/>
            <person name="Klopp C."/>
            <person name="Bouchez O."/>
            <person name="Donnadieu C."/>
            <person name="Kuhl H."/>
            <person name="Gislard M."/>
            <person name="Guendouz S."/>
            <person name="Journot L."/>
            <person name="Haffray P."/>
            <person name="Bestin A."/>
            <person name="Morvezen R."/>
            <person name="Feron R."/>
            <person name="Wen M."/>
            <person name="Jouanno E."/>
            <person name="Herpin A."/>
            <person name="Schartl M."/>
            <person name="Postlethwait J."/>
            <person name="Schaerlinger B."/>
            <person name="Chardard D."/>
            <person name="Lecocq T."/>
            <person name="Poncet C."/>
            <person name="Jaffrelo L."/>
            <person name="Lampietro C."/>
            <person name="Guiguen Y."/>
        </authorList>
    </citation>
    <scope>NUCLEOTIDE SEQUENCE [LARGE SCALE GENOMIC DNA]</scope>
    <source>
        <tissue evidence="1">Blood</tissue>
    </source>
</reference>
<accession>A0A6A5EJX5</accession>
<dbReference type="EMBL" id="VHII01000013">
    <property type="protein sequence ID" value="KAF1381250.1"/>
    <property type="molecule type" value="Genomic_DNA"/>
</dbReference>
<dbReference type="Proteomes" id="UP000465112">
    <property type="component" value="Chromosome 13"/>
</dbReference>
<protein>
    <submittedName>
        <fullName evidence="1">Uncharacterized protein</fullName>
    </submittedName>
</protein>
<gene>
    <name evidence="1" type="ORF">PFLUV_G00151680</name>
</gene>
<evidence type="ECO:0000313" key="1">
    <source>
        <dbReference type="EMBL" id="KAF1381250.1"/>
    </source>
</evidence>
<organism evidence="1 2">
    <name type="scientific">Perca fluviatilis</name>
    <name type="common">European perch</name>
    <dbReference type="NCBI Taxonomy" id="8168"/>
    <lineage>
        <taxon>Eukaryota</taxon>
        <taxon>Metazoa</taxon>
        <taxon>Chordata</taxon>
        <taxon>Craniata</taxon>
        <taxon>Vertebrata</taxon>
        <taxon>Euteleostomi</taxon>
        <taxon>Actinopterygii</taxon>
        <taxon>Neopterygii</taxon>
        <taxon>Teleostei</taxon>
        <taxon>Neoteleostei</taxon>
        <taxon>Acanthomorphata</taxon>
        <taxon>Eupercaria</taxon>
        <taxon>Perciformes</taxon>
        <taxon>Percoidei</taxon>
        <taxon>Percidae</taxon>
        <taxon>Percinae</taxon>
        <taxon>Perca</taxon>
    </lineage>
</organism>
<sequence length="134" mass="15341">MLLDQQEMEQESGTNLKNLFRGSGRSPGIRNLKFPPSIEDLQDYQRGIGNLWVCEVKEAAEAHRPGDDGFVISIREHKTNKSFGVAQMFLETYEFRWLVRWLQLRVASKPPNQLVFFTAGKGRPHAKTSCTTCR</sequence>
<comment type="caution">
    <text evidence="1">The sequence shown here is derived from an EMBL/GenBank/DDBJ whole genome shotgun (WGS) entry which is preliminary data.</text>
</comment>
<name>A0A6A5EJX5_PERFL</name>
<keyword evidence="2" id="KW-1185">Reference proteome</keyword>